<sequence length="155" mass="17683">MEYRYRWRGGTLKMPSAIDEGVDKLWGWMEKVPSRLDRLVEGEGTPGTRLAPTKSGQNDQNIGCRLDFGVKFEKDGQTVRRYNLQINSGAKNPTLKALANKDSHATWSYADTYHSKKSHQKKASREKKEATRKKADQFLQDLKLNIKKLDGGNKK</sequence>
<dbReference type="AlphaFoldDB" id="A0A9P7TMZ1"/>
<keyword evidence="3" id="KW-1185">Reference proteome</keyword>
<proteinExistence type="predicted"/>
<dbReference type="Proteomes" id="UP000732380">
    <property type="component" value="Unassembled WGS sequence"/>
</dbReference>
<feature type="region of interest" description="Disordered" evidence="1">
    <location>
        <begin position="111"/>
        <end position="136"/>
    </location>
</feature>
<name>A0A9P7TMZ1_9HYPO</name>
<protein>
    <submittedName>
        <fullName evidence="2">Uncharacterized protein</fullName>
    </submittedName>
</protein>
<feature type="compositionally biased region" description="Basic and acidic residues" evidence="1">
    <location>
        <begin position="126"/>
        <end position="136"/>
    </location>
</feature>
<accession>A0A9P7TMZ1</accession>
<feature type="compositionally biased region" description="Basic residues" evidence="1">
    <location>
        <begin position="115"/>
        <end position="125"/>
    </location>
</feature>
<feature type="region of interest" description="Disordered" evidence="1">
    <location>
        <begin position="40"/>
        <end position="60"/>
    </location>
</feature>
<gene>
    <name evidence="2" type="ORF">E4U13_006470</name>
</gene>
<dbReference type="EMBL" id="SRQM01000568">
    <property type="protein sequence ID" value="KAG6108375.1"/>
    <property type="molecule type" value="Genomic_DNA"/>
</dbReference>
<reference evidence="2 3" key="1">
    <citation type="journal article" date="2020" name="bioRxiv">
        <title>Whole genome comparisons of ergot fungi reveals the divergence and evolution of species within the genus Claviceps are the result of varying mechanisms driving genome evolution and host range expansion.</title>
        <authorList>
            <person name="Wyka S.A."/>
            <person name="Mondo S.J."/>
            <person name="Liu M."/>
            <person name="Dettman J."/>
            <person name="Nalam V."/>
            <person name="Broders K.D."/>
        </authorList>
    </citation>
    <scope>NUCLEOTIDE SEQUENCE [LARGE SCALE GENOMIC DNA]</scope>
    <source>
        <strain evidence="2 3">LM576</strain>
    </source>
</reference>
<evidence type="ECO:0000313" key="2">
    <source>
        <dbReference type="EMBL" id="KAG6108375.1"/>
    </source>
</evidence>
<evidence type="ECO:0000256" key="1">
    <source>
        <dbReference type="SAM" id="MobiDB-lite"/>
    </source>
</evidence>
<organism evidence="2 3">
    <name type="scientific">Claviceps humidiphila</name>
    <dbReference type="NCBI Taxonomy" id="1294629"/>
    <lineage>
        <taxon>Eukaryota</taxon>
        <taxon>Fungi</taxon>
        <taxon>Dikarya</taxon>
        <taxon>Ascomycota</taxon>
        <taxon>Pezizomycotina</taxon>
        <taxon>Sordariomycetes</taxon>
        <taxon>Hypocreomycetidae</taxon>
        <taxon>Hypocreales</taxon>
        <taxon>Clavicipitaceae</taxon>
        <taxon>Claviceps</taxon>
    </lineage>
</organism>
<comment type="caution">
    <text evidence="2">The sequence shown here is derived from an EMBL/GenBank/DDBJ whole genome shotgun (WGS) entry which is preliminary data.</text>
</comment>
<evidence type="ECO:0000313" key="3">
    <source>
        <dbReference type="Proteomes" id="UP000732380"/>
    </source>
</evidence>